<sequence>MDYYNAEHYPDRTAAEAMQHVMSHREEEVFVLSEEGCLQLIEALVRLAVEDYLRAHRCLPCRSARQRLLEIEAFFLSDHFHSLTGLDGSAILRIVRREAKKE</sequence>
<proteinExistence type="predicted"/>
<evidence type="ECO:0000313" key="1">
    <source>
        <dbReference type="EMBL" id="QUC66148.1"/>
    </source>
</evidence>
<gene>
    <name evidence="1" type="ORF">JYE49_09730</name>
</gene>
<keyword evidence="2" id="KW-1185">Reference proteome</keyword>
<organism evidence="1 2">
    <name type="scientific">Aristaeella hokkaidonensis</name>
    <dbReference type="NCBI Taxonomy" id="3046382"/>
    <lineage>
        <taxon>Bacteria</taxon>
        <taxon>Bacillati</taxon>
        <taxon>Bacillota</taxon>
        <taxon>Clostridia</taxon>
        <taxon>Eubacteriales</taxon>
        <taxon>Aristaeellaceae</taxon>
        <taxon>Aristaeella</taxon>
    </lineage>
</organism>
<dbReference type="EMBL" id="CP068393">
    <property type="protein sequence ID" value="QUC66148.1"/>
    <property type="molecule type" value="Genomic_DNA"/>
</dbReference>
<accession>A0AC61MX50</accession>
<dbReference type="Proteomes" id="UP000682782">
    <property type="component" value="Chromosome"/>
</dbReference>
<name>A0AC61MX50_9FIRM</name>
<protein>
    <submittedName>
        <fullName evidence="1">Uncharacterized protein</fullName>
    </submittedName>
</protein>
<reference evidence="1" key="1">
    <citation type="submission" date="2021-01" db="EMBL/GenBank/DDBJ databases">
        <title>Complete genome sequence of Clostridiales bacterium R-7.</title>
        <authorList>
            <person name="Mahoney-Kurpe S.C."/>
            <person name="Palevich N."/>
            <person name="Koike S."/>
            <person name="Moon C.D."/>
            <person name="Attwood G.T."/>
        </authorList>
    </citation>
    <scope>NUCLEOTIDE SEQUENCE</scope>
    <source>
        <strain evidence="1">R-7</strain>
    </source>
</reference>
<evidence type="ECO:0000313" key="2">
    <source>
        <dbReference type="Proteomes" id="UP000682782"/>
    </source>
</evidence>